<proteinExistence type="predicted"/>
<protein>
    <recommendedName>
        <fullName evidence="1">DUF4097 domain-containing protein</fullName>
    </recommendedName>
</protein>
<feature type="domain" description="DUF4097" evidence="1">
    <location>
        <begin position="219"/>
        <end position="420"/>
    </location>
</feature>
<dbReference type="PANTHER" id="PTHR34094">
    <property type="match status" value="1"/>
</dbReference>
<sequence length="441" mass="46914">MTATIETLVAEQLATYFENQTMTPTLTELKAELTADLNEAALDQVQAGRTPAAAVATAFADFGDIETVITQVEAENGPTTTEVEPPVMTVNENGVYVNGGRTLKADANGVSIGDGAVKADRNGLKLGKLVMNEDGISYGDQTKEMPDWQSTVAPFNLGLAYQDNLRLANEQRFSAIELTMLTVSYRSARVKVLPTNDDSDDVIIREYMQPNNPAYYAHCSETGTNLTVTQGKVPFLIPLRVHVQVLVPASFTGDVTVASKSGTVLIAGLSSVKTLALKVASGNAELADLTVQTTTVDLASGSLKMGHVQVTDQCRLLVRSGRVRLAQVSAITFTVKATSGSVTGNDLIGAGDWQAHSGALRLAWQQLTGDLNLDAHSGAIKVSLPATASYRYELESHSGRITTPTRAIRDRVADGYQTGTVGANAQYQIHGRAHSSSIKLS</sequence>
<dbReference type="EMBL" id="UYIG01000141">
    <property type="protein sequence ID" value="VDG29583.1"/>
    <property type="molecule type" value="Genomic_DNA"/>
</dbReference>
<name>A0A660E4B5_9LACO</name>
<evidence type="ECO:0000259" key="1">
    <source>
        <dbReference type="Pfam" id="PF13349"/>
    </source>
</evidence>
<organism evidence="2 3">
    <name type="scientific">Lactiplantibacillus mudanjiangensis</name>
    <dbReference type="NCBI Taxonomy" id="1296538"/>
    <lineage>
        <taxon>Bacteria</taxon>
        <taxon>Bacillati</taxon>
        <taxon>Bacillota</taxon>
        <taxon>Bacilli</taxon>
        <taxon>Lactobacillales</taxon>
        <taxon>Lactobacillaceae</taxon>
        <taxon>Lactiplantibacillus</taxon>
    </lineage>
</organism>
<dbReference type="Pfam" id="PF13349">
    <property type="entry name" value="DUF4097"/>
    <property type="match status" value="1"/>
</dbReference>
<accession>A0A660E4B5</accession>
<dbReference type="AlphaFoldDB" id="A0A660E4B5"/>
<gene>
    <name evidence="2" type="ORF">MUDAN_MDHGFNIF_01143</name>
</gene>
<dbReference type="InterPro" id="IPR025164">
    <property type="entry name" value="Toastrack_DUF4097"/>
</dbReference>
<dbReference type="RefSeq" id="WP_165450083.1">
    <property type="nucleotide sequence ID" value="NZ_UYIG01000141.1"/>
</dbReference>
<dbReference type="Proteomes" id="UP000289996">
    <property type="component" value="Unassembled WGS sequence"/>
</dbReference>
<evidence type="ECO:0000313" key="2">
    <source>
        <dbReference type="EMBL" id="VDG29583.1"/>
    </source>
</evidence>
<dbReference type="PANTHER" id="PTHR34094:SF1">
    <property type="entry name" value="PROTEIN FAM185A"/>
    <property type="match status" value="1"/>
</dbReference>
<keyword evidence="3" id="KW-1185">Reference proteome</keyword>
<reference evidence="2 3" key="1">
    <citation type="submission" date="2018-11" db="EMBL/GenBank/DDBJ databases">
        <authorList>
            <person name="Wuyts S."/>
        </authorList>
    </citation>
    <scope>NUCLEOTIDE SEQUENCE [LARGE SCALE GENOMIC DNA]</scope>
    <source>
        <strain evidence="2">Lactobacillus mudanjiangensis AMBF249</strain>
    </source>
</reference>
<evidence type="ECO:0000313" key="3">
    <source>
        <dbReference type="Proteomes" id="UP000289996"/>
    </source>
</evidence>